<comment type="caution">
    <text evidence="30">The sequence shown here is derived from an EMBL/GenBank/DDBJ whole genome shotgun (WGS) entry which is preliminary data.</text>
</comment>
<dbReference type="STRING" id="867903.ThesuDRAFT_01690"/>
<evidence type="ECO:0000256" key="8">
    <source>
        <dbReference type="ARBA" id="ARBA00022475"/>
    </source>
</evidence>
<dbReference type="InterPro" id="IPR012338">
    <property type="entry name" value="Beta-lactam/transpept-like"/>
</dbReference>
<keyword evidence="19" id="KW-0472">Membrane</keyword>
<evidence type="ECO:0000259" key="29">
    <source>
        <dbReference type="Pfam" id="PF00912"/>
    </source>
</evidence>
<evidence type="ECO:0000256" key="3">
    <source>
        <dbReference type="ARBA" id="ARBA00004752"/>
    </source>
</evidence>
<comment type="similarity">
    <text evidence="5">In the N-terminal section; belongs to the glycosyltransferase 51 family.</text>
</comment>
<dbReference type="GO" id="GO:0071555">
    <property type="term" value="P:cell wall organization"/>
    <property type="evidence" value="ECO:0007669"/>
    <property type="project" value="UniProtKB-KW"/>
</dbReference>
<accession>K6PM74</accession>
<evidence type="ECO:0000256" key="10">
    <source>
        <dbReference type="ARBA" id="ARBA00022670"/>
    </source>
</evidence>
<keyword evidence="14" id="KW-0378">Hydrolase</keyword>
<keyword evidence="15" id="KW-0133">Cell shape</keyword>
<evidence type="ECO:0000256" key="25">
    <source>
        <dbReference type="ARBA" id="ARBA00049902"/>
    </source>
</evidence>
<dbReference type="EC" id="2.4.99.28" evidence="24"/>
<evidence type="ECO:0000259" key="28">
    <source>
        <dbReference type="Pfam" id="PF00905"/>
    </source>
</evidence>
<keyword evidence="10" id="KW-0645">Protease</keyword>
<evidence type="ECO:0000256" key="20">
    <source>
        <dbReference type="ARBA" id="ARBA00023251"/>
    </source>
</evidence>
<dbReference type="HOGENOM" id="CLU_006354_2_2_9"/>
<dbReference type="GO" id="GO:0008658">
    <property type="term" value="F:penicillin binding"/>
    <property type="evidence" value="ECO:0007669"/>
    <property type="project" value="InterPro"/>
</dbReference>
<evidence type="ECO:0000256" key="15">
    <source>
        <dbReference type="ARBA" id="ARBA00022960"/>
    </source>
</evidence>
<feature type="domain" description="Penicillin-binding protein transpeptidase" evidence="28">
    <location>
        <begin position="389"/>
        <end position="685"/>
    </location>
</feature>
<keyword evidence="20" id="KW-0046">Antibiotic resistance</keyword>
<evidence type="ECO:0000256" key="24">
    <source>
        <dbReference type="ARBA" id="ARBA00044770"/>
    </source>
</evidence>
<dbReference type="GO" id="GO:0005886">
    <property type="term" value="C:plasma membrane"/>
    <property type="evidence" value="ECO:0007669"/>
    <property type="project" value="UniProtKB-SubCell"/>
</dbReference>
<keyword evidence="16" id="KW-0735">Signal-anchor</keyword>
<evidence type="ECO:0000256" key="6">
    <source>
        <dbReference type="ARBA" id="ARBA00012448"/>
    </source>
</evidence>
<dbReference type="Pfam" id="PF00912">
    <property type="entry name" value="Transgly"/>
    <property type="match status" value="1"/>
</dbReference>
<dbReference type="Gene3D" id="1.10.3810.10">
    <property type="entry name" value="Biosynthetic peptidoglycan transglycosylase-like"/>
    <property type="match status" value="1"/>
</dbReference>
<evidence type="ECO:0000256" key="5">
    <source>
        <dbReference type="ARBA" id="ARBA00007739"/>
    </source>
</evidence>
<keyword evidence="12" id="KW-0808">Transferase</keyword>
<protein>
    <recommendedName>
        <fullName evidence="7">Penicillin-binding protein 1A</fullName>
        <ecNumber evidence="24">2.4.99.28</ecNumber>
        <ecNumber evidence="6">3.4.16.4</ecNumber>
    </recommendedName>
</protein>
<dbReference type="GO" id="GO:0009252">
    <property type="term" value="P:peptidoglycan biosynthetic process"/>
    <property type="evidence" value="ECO:0007669"/>
    <property type="project" value="UniProtKB-UniPathway"/>
</dbReference>
<evidence type="ECO:0000256" key="16">
    <source>
        <dbReference type="ARBA" id="ARBA00022968"/>
    </source>
</evidence>
<dbReference type="EC" id="3.4.16.4" evidence="6"/>
<keyword evidence="31" id="KW-1185">Reference proteome</keyword>
<evidence type="ECO:0000256" key="12">
    <source>
        <dbReference type="ARBA" id="ARBA00022679"/>
    </source>
</evidence>
<evidence type="ECO:0000256" key="19">
    <source>
        <dbReference type="ARBA" id="ARBA00023136"/>
    </source>
</evidence>
<dbReference type="InterPro" id="IPR001264">
    <property type="entry name" value="Glyco_trans_51"/>
</dbReference>
<dbReference type="GO" id="GO:0009002">
    <property type="term" value="F:serine-type D-Ala-D-Ala carboxypeptidase activity"/>
    <property type="evidence" value="ECO:0007669"/>
    <property type="project" value="UniProtKB-EC"/>
</dbReference>
<comment type="similarity">
    <text evidence="4">In the C-terminal section; belongs to the transpeptidase family.</text>
</comment>
<dbReference type="InterPro" id="IPR023346">
    <property type="entry name" value="Lysozyme-like_dom_sf"/>
</dbReference>
<dbReference type="UniPathway" id="UPA00219"/>
<evidence type="ECO:0000256" key="23">
    <source>
        <dbReference type="ARBA" id="ARBA00034000"/>
    </source>
</evidence>
<dbReference type="Pfam" id="PF00905">
    <property type="entry name" value="Transpeptidase"/>
    <property type="match status" value="1"/>
</dbReference>
<evidence type="ECO:0000256" key="22">
    <source>
        <dbReference type="ARBA" id="ARBA00023316"/>
    </source>
</evidence>
<dbReference type="RefSeq" id="WP_006903963.1">
    <property type="nucleotide sequence ID" value="NZ_JH976535.1"/>
</dbReference>
<dbReference type="GO" id="GO:0008360">
    <property type="term" value="P:regulation of cell shape"/>
    <property type="evidence" value="ECO:0007669"/>
    <property type="project" value="UniProtKB-KW"/>
</dbReference>
<dbReference type="SUPFAM" id="SSF53955">
    <property type="entry name" value="Lysozyme-like"/>
    <property type="match status" value="1"/>
</dbReference>
<reference evidence="30" key="2">
    <citation type="submission" date="2012-10" db="EMBL/GenBank/DDBJ databases">
        <title>Improved high-quality draft of Thermaerobacter subterraneus C21, DSM 13965.</title>
        <authorList>
            <consortium name="DOE Joint Genome Institute"/>
            <person name="Eisen J."/>
            <person name="Huntemann M."/>
            <person name="Wei C.-L."/>
            <person name="Han J."/>
            <person name="Detter J.C."/>
            <person name="Han C."/>
            <person name="Tapia R."/>
            <person name="Chen A."/>
            <person name="Kyrpides N."/>
            <person name="Mavromatis K."/>
            <person name="Markowitz V."/>
            <person name="Szeto E."/>
            <person name="Ivanova N."/>
            <person name="Mikhailova N."/>
            <person name="Ovchinnikova G."/>
            <person name="Pagani I."/>
            <person name="Pati A."/>
            <person name="Goodwin L."/>
            <person name="Nordberg H.P."/>
            <person name="Cantor M.N."/>
            <person name="Hua S.X."/>
            <person name="Woyke T."/>
            <person name="Eisen J."/>
            <person name="Klenk H.-P."/>
        </authorList>
    </citation>
    <scope>NUCLEOTIDE SEQUENCE [LARGE SCALE GENOMIC DNA]</scope>
    <source>
        <strain evidence="30">DSM 13965</strain>
    </source>
</reference>
<keyword evidence="22" id="KW-0961">Cell wall biogenesis/degradation</keyword>
<comment type="subcellular location">
    <subcellularLocation>
        <location evidence="2">Cell membrane</location>
        <topology evidence="2">Single-pass type II membrane protein</topology>
    </subcellularLocation>
</comment>
<dbReference type="GO" id="GO:0008955">
    <property type="term" value="F:peptidoglycan glycosyltransferase activity"/>
    <property type="evidence" value="ECO:0007669"/>
    <property type="project" value="UniProtKB-EC"/>
</dbReference>
<comment type="pathway">
    <text evidence="26">Glycan biosynthesis.</text>
</comment>
<evidence type="ECO:0000256" key="27">
    <source>
        <dbReference type="SAM" id="MobiDB-lite"/>
    </source>
</evidence>
<evidence type="ECO:0000256" key="9">
    <source>
        <dbReference type="ARBA" id="ARBA00022645"/>
    </source>
</evidence>
<name>K6PM74_9FIRM</name>
<evidence type="ECO:0000256" key="26">
    <source>
        <dbReference type="ARBA" id="ARBA00060592"/>
    </source>
</evidence>
<evidence type="ECO:0000256" key="13">
    <source>
        <dbReference type="ARBA" id="ARBA00022692"/>
    </source>
</evidence>
<dbReference type="Gene3D" id="3.40.710.10">
    <property type="entry name" value="DD-peptidase/beta-lactamase superfamily"/>
    <property type="match status" value="1"/>
</dbReference>
<dbReference type="NCBIfam" id="TIGR02074">
    <property type="entry name" value="PBP_1a_fam"/>
    <property type="match status" value="1"/>
</dbReference>
<keyword evidence="11" id="KW-0328">Glycosyltransferase</keyword>
<evidence type="ECO:0000256" key="17">
    <source>
        <dbReference type="ARBA" id="ARBA00022984"/>
    </source>
</evidence>
<feature type="compositionally biased region" description="Gly residues" evidence="27">
    <location>
        <begin position="912"/>
        <end position="930"/>
    </location>
</feature>
<dbReference type="PANTHER" id="PTHR32282">
    <property type="entry name" value="BINDING PROTEIN TRANSPEPTIDASE, PUTATIVE-RELATED"/>
    <property type="match status" value="1"/>
</dbReference>
<evidence type="ECO:0000256" key="4">
    <source>
        <dbReference type="ARBA" id="ARBA00007090"/>
    </source>
</evidence>
<feature type="compositionally biased region" description="Basic and acidic residues" evidence="27">
    <location>
        <begin position="246"/>
        <end position="257"/>
    </location>
</feature>
<dbReference type="GO" id="GO:0030288">
    <property type="term" value="C:outer membrane-bounded periplasmic space"/>
    <property type="evidence" value="ECO:0007669"/>
    <property type="project" value="TreeGrafter"/>
</dbReference>
<dbReference type="AlphaFoldDB" id="K6PM74"/>
<evidence type="ECO:0000313" key="30">
    <source>
        <dbReference type="EMBL" id="EKP93972.1"/>
    </source>
</evidence>
<organism evidence="30 31">
    <name type="scientific">Thermaerobacter subterraneus DSM 13965</name>
    <dbReference type="NCBI Taxonomy" id="867903"/>
    <lineage>
        <taxon>Bacteria</taxon>
        <taxon>Bacillati</taxon>
        <taxon>Bacillota</taxon>
        <taxon>Clostridia</taxon>
        <taxon>Eubacteriales</taxon>
        <taxon>Clostridiales Family XVII. Incertae Sedis</taxon>
        <taxon>Thermaerobacter</taxon>
    </lineage>
</organism>
<keyword evidence="13" id="KW-0812">Transmembrane</keyword>
<keyword evidence="9" id="KW-0121">Carboxypeptidase</keyword>
<dbReference type="eggNOG" id="COG0744">
    <property type="taxonomic scope" value="Bacteria"/>
</dbReference>
<dbReference type="Proteomes" id="UP000005710">
    <property type="component" value="Unassembled WGS sequence"/>
</dbReference>
<evidence type="ECO:0000256" key="2">
    <source>
        <dbReference type="ARBA" id="ARBA00004401"/>
    </source>
</evidence>
<feature type="region of interest" description="Disordered" evidence="27">
    <location>
        <begin position="225"/>
        <end position="257"/>
    </location>
</feature>
<dbReference type="PANTHER" id="PTHR32282:SF11">
    <property type="entry name" value="PENICILLIN-BINDING PROTEIN 1B"/>
    <property type="match status" value="1"/>
</dbReference>
<dbReference type="InterPro" id="IPR036950">
    <property type="entry name" value="PBP_transglycosylase"/>
</dbReference>
<keyword evidence="18" id="KW-1133">Transmembrane helix</keyword>
<evidence type="ECO:0000256" key="11">
    <source>
        <dbReference type="ARBA" id="ARBA00022676"/>
    </source>
</evidence>
<keyword evidence="17" id="KW-0573">Peptidoglycan synthesis</keyword>
<dbReference type="OrthoDB" id="9766909at2"/>
<sequence length="1073" mass="116771">MAGYPHAPAGGGPRRRKPWWRRIRWMRLFLFLVFLFGISGTVLAAGFMMGAVRAMGPITALRPQVAQTSFIYDRHGELLTEITGPENRIVVPLEQIPEHVRQAFIAIEDERFYDHFGVDPIGIARALINNLRGGYLQGASTITQQLARSAFLTQDRTWRRKVQEAILAIELERRFTKDEILEMYLNQIYFGNGAYGIQAASYTYFGKPVEELTIAEAAVLAGIPKNPSAYPPPPIPEPGDEPSPEDQQRAENGRWKERQRLVLTKMRELGFITEEQYRAALEEDVLGNRPKTAPNNPQRDQNVFGHVVDYVIEETQRILAEQLAATRGLSPSEAQQRAESMLYQGGLRIYSTVDPELQRAAYRAQHEHLRRLGYPMPTPEDRLRGPQAAAVLIDVEQAQVVALVGGRFYDGPLGARNFNRATTARRSLGSATKPLTAYGPALAAGYTPATAVDDVIQVVPSGGSTKPIGNYDDRYFGFTPFRFGLKRSINTVAIQAVQLVGVDQAWEFGRRLGLNLVEKDRDISPLALGGFTNGVTPLEVADAYATLARGGVREPAYIVSEIRDAQGRVLYRHQSHKEAVVDEKVAYLLADMMRDVMEPHRFPAGIPLYQPSSGTGYSVHNNYFRRPAAGKTGTHQDRDVWFVGFTPQYAAAVWVGYDEYNDKVRSLPRGASGAGVPGPIWGRIMAAAHEGKPVRWFDPPRGIVTATVCANTGLLPGPNCPEEFQYREVFIAGTQPSEAENLWVKMPVCAENPEFLYAPNCACTPQEKAFFNRPLANLPENAPEPKDYALMPPDPEKASCAASPVFQRDRGPNEIWLTPQGAVPGEMAVTGAPGATVTVRLTDVAGRDHQVSVPLPDRQIQVGALQSVEVPLTLPAEPGQQEYRITATSTAPDGGKTTLVVRLLVTVQGAAPGQGGGNGGDGGNGGGRGDQGATVTVRLLGDAGATGPAAPVQVRAGQPLELTIEDGIGQDHNNVVIMVDGQPMPPVKVRANRSTTLTFTFDHPAQHRIDISHLPNHPAEDVTIVVEVVAAEGGGSEGGEDGSEGGQAILPIGPGVFRVDWDRWWAALTGRAA</sequence>
<evidence type="ECO:0000256" key="14">
    <source>
        <dbReference type="ARBA" id="ARBA00022801"/>
    </source>
</evidence>
<keyword evidence="21" id="KW-0511">Multifunctional enzyme</keyword>
<evidence type="ECO:0000313" key="31">
    <source>
        <dbReference type="Proteomes" id="UP000005710"/>
    </source>
</evidence>
<evidence type="ECO:0000256" key="7">
    <source>
        <dbReference type="ARBA" id="ARBA00018638"/>
    </source>
</evidence>
<feature type="domain" description="Glycosyl transferase family 51" evidence="29">
    <location>
        <begin position="76"/>
        <end position="266"/>
    </location>
</feature>
<dbReference type="EMBL" id="AENY02000003">
    <property type="protein sequence ID" value="EKP93972.1"/>
    <property type="molecule type" value="Genomic_DNA"/>
</dbReference>
<comment type="function">
    <text evidence="1">Cell wall formation. Synthesis of cross-linked peptidoglycan from the lipid intermediates. The enzyme has a penicillin-insensitive transglycosylase N-terminal domain (formation of linear glycan strands) and a penicillin-sensitive transpeptidase C-terminal domain (cross-linking of the peptide subunits).</text>
</comment>
<comment type="catalytic activity">
    <reaction evidence="25">
        <text>[GlcNAc-(1-&gt;4)-Mur2Ac(oyl-L-Ala-gamma-D-Glu-L-Lys-D-Ala-D-Ala)](n)-di-trans,octa-cis-undecaprenyl diphosphate + beta-D-GlcNAc-(1-&gt;4)-Mur2Ac(oyl-L-Ala-gamma-D-Glu-L-Lys-D-Ala-D-Ala)-di-trans,octa-cis-undecaprenyl diphosphate = [GlcNAc-(1-&gt;4)-Mur2Ac(oyl-L-Ala-gamma-D-Glu-L-Lys-D-Ala-D-Ala)](n+1)-di-trans,octa-cis-undecaprenyl diphosphate + di-trans,octa-cis-undecaprenyl diphosphate + H(+)</text>
        <dbReference type="Rhea" id="RHEA:23708"/>
        <dbReference type="Rhea" id="RHEA-COMP:9602"/>
        <dbReference type="Rhea" id="RHEA-COMP:9603"/>
        <dbReference type="ChEBI" id="CHEBI:15378"/>
        <dbReference type="ChEBI" id="CHEBI:58405"/>
        <dbReference type="ChEBI" id="CHEBI:60033"/>
        <dbReference type="ChEBI" id="CHEBI:78435"/>
        <dbReference type="EC" id="2.4.99.28"/>
    </reaction>
</comment>
<comment type="catalytic activity">
    <reaction evidence="23">
        <text>Preferential cleavage: (Ac)2-L-Lys-D-Ala-|-D-Ala. Also transpeptidation of peptidyl-alanyl moieties that are N-acyl substituents of D-alanine.</text>
        <dbReference type="EC" id="3.4.16.4"/>
    </reaction>
</comment>
<proteinExistence type="inferred from homology"/>
<dbReference type="GO" id="GO:0006508">
    <property type="term" value="P:proteolysis"/>
    <property type="evidence" value="ECO:0007669"/>
    <property type="project" value="UniProtKB-KW"/>
</dbReference>
<evidence type="ECO:0000256" key="21">
    <source>
        <dbReference type="ARBA" id="ARBA00023268"/>
    </source>
</evidence>
<comment type="pathway">
    <text evidence="3">Cell wall biogenesis; peptidoglycan biosynthesis.</text>
</comment>
<dbReference type="GO" id="GO:0046677">
    <property type="term" value="P:response to antibiotic"/>
    <property type="evidence" value="ECO:0007669"/>
    <property type="project" value="UniProtKB-KW"/>
</dbReference>
<reference evidence="30" key="1">
    <citation type="submission" date="2010-10" db="EMBL/GenBank/DDBJ databases">
        <authorList>
            <consortium name="US DOE Joint Genome Institute (JGI-PGF)"/>
            <person name="Lucas S."/>
            <person name="Copeland A."/>
            <person name="Lapidus A."/>
            <person name="Bruce D."/>
            <person name="Goodwin L."/>
            <person name="Pitluck S."/>
            <person name="Kyrpides N."/>
            <person name="Mavromatis K."/>
            <person name="Detter J.C."/>
            <person name="Han C."/>
            <person name="Land M."/>
            <person name="Hauser L."/>
            <person name="Markowitz V."/>
            <person name="Cheng J.-F."/>
            <person name="Hugenholtz P."/>
            <person name="Woyke T."/>
            <person name="Wu D."/>
            <person name="Pukall R."/>
            <person name="Wahrenburg C."/>
            <person name="Brambilla E."/>
            <person name="Klenk H.-P."/>
            <person name="Eisen J.A."/>
        </authorList>
    </citation>
    <scope>NUCLEOTIDE SEQUENCE [LARGE SCALE GENOMIC DNA]</scope>
    <source>
        <strain evidence="30">DSM 13965</strain>
    </source>
</reference>
<dbReference type="InterPro" id="IPR050396">
    <property type="entry name" value="Glycosyltr_51/Transpeptidase"/>
</dbReference>
<keyword evidence="8" id="KW-1003">Cell membrane</keyword>
<evidence type="ECO:0000256" key="1">
    <source>
        <dbReference type="ARBA" id="ARBA00002624"/>
    </source>
</evidence>
<feature type="region of interest" description="Disordered" evidence="27">
    <location>
        <begin position="910"/>
        <end position="930"/>
    </location>
</feature>
<dbReference type="FunFam" id="1.10.3810.10:FF:000001">
    <property type="entry name" value="Penicillin-binding protein 1A"/>
    <property type="match status" value="1"/>
</dbReference>
<dbReference type="InterPro" id="IPR001460">
    <property type="entry name" value="PCN-bd_Tpept"/>
</dbReference>
<evidence type="ECO:0000256" key="18">
    <source>
        <dbReference type="ARBA" id="ARBA00022989"/>
    </source>
</evidence>
<dbReference type="SUPFAM" id="SSF56601">
    <property type="entry name" value="beta-lactamase/transpeptidase-like"/>
    <property type="match status" value="1"/>
</dbReference>
<gene>
    <name evidence="30" type="ORF">ThesuDRAFT_01690</name>
</gene>